<dbReference type="Pfam" id="PF09729">
    <property type="entry name" value="Gti1_Pac2"/>
    <property type="match status" value="1"/>
</dbReference>
<name>A0A0L0NQC4_CANAR</name>
<dbReference type="VEuPathDB" id="FungiDB:B9J08_004027"/>
<dbReference type="PANTHER" id="PTHR28027">
    <property type="entry name" value="TRANSCRIPTIONAL REGULATOR MIT1"/>
    <property type="match status" value="1"/>
</dbReference>
<dbReference type="VEuPathDB" id="FungiDB:CJI97_003997"/>
<dbReference type="VEuPathDB" id="FungiDB:QG37_07829"/>
<dbReference type="VEuPathDB" id="FungiDB:CJJ07_002050"/>
<dbReference type="InterPro" id="IPR018608">
    <property type="entry name" value="Gti1/Pac2"/>
</dbReference>
<dbReference type="GO" id="GO:0003677">
    <property type="term" value="F:DNA binding"/>
    <property type="evidence" value="ECO:0007669"/>
    <property type="project" value="TreeGrafter"/>
</dbReference>
<dbReference type="AlphaFoldDB" id="A0A0L0NQC4"/>
<proteinExistence type="predicted"/>
<evidence type="ECO:0000256" key="1">
    <source>
        <dbReference type="SAM" id="MobiDB-lite"/>
    </source>
</evidence>
<feature type="region of interest" description="Disordered" evidence="1">
    <location>
        <begin position="254"/>
        <end position="301"/>
    </location>
</feature>
<evidence type="ECO:0000313" key="3">
    <source>
        <dbReference type="Proteomes" id="UP000037122"/>
    </source>
</evidence>
<dbReference type="VEuPathDB" id="FungiDB:CJJ09_000188"/>
<accession>A0A0L0NQC4</accession>
<feature type="compositionally biased region" description="Low complexity" evidence="1">
    <location>
        <begin position="341"/>
        <end position="354"/>
    </location>
</feature>
<evidence type="ECO:0000313" key="2">
    <source>
        <dbReference type="EMBL" id="KND95875.1"/>
    </source>
</evidence>
<dbReference type="PANTHER" id="PTHR28027:SF2">
    <property type="entry name" value="TRANSCRIPTIONAL REGULATOR MIT1"/>
    <property type="match status" value="1"/>
</dbReference>
<gene>
    <name evidence="2" type="ORF">QG37_07829</name>
</gene>
<feature type="region of interest" description="Disordered" evidence="1">
    <location>
        <begin position="314"/>
        <end position="354"/>
    </location>
</feature>
<dbReference type="EMBL" id="LGST01000064">
    <property type="protein sequence ID" value="KND95875.1"/>
    <property type="molecule type" value="Genomic_DNA"/>
</dbReference>
<feature type="compositionally biased region" description="Low complexity" evidence="1">
    <location>
        <begin position="271"/>
        <end position="287"/>
    </location>
</feature>
<evidence type="ECO:0008006" key="4">
    <source>
        <dbReference type="Google" id="ProtNLM"/>
    </source>
</evidence>
<dbReference type="Proteomes" id="UP000037122">
    <property type="component" value="Unassembled WGS sequence"/>
</dbReference>
<reference evidence="3" key="1">
    <citation type="journal article" date="2015" name="BMC Genomics">
        <title>Draft genome of a commonly misdiagnosed multidrug resistant pathogen Candida auris.</title>
        <authorList>
            <person name="Chatterjee S."/>
            <person name="Alampalli S.V."/>
            <person name="Nageshan R.K."/>
            <person name="Chettiar S.T."/>
            <person name="Joshi S."/>
            <person name="Tatu U.S."/>
        </authorList>
    </citation>
    <scope>NUCLEOTIDE SEQUENCE [LARGE SCALE GENOMIC DNA]</scope>
    <source>
        <strain evidence="3">6684</strain>
    </source>
</reference>
<organism evidence="2 3">
    <name type="scientific">Candidozyma auris</name>
    <name type="common">Yeast</name>
    <name type="synonym">Candida auris</name>
    <dbReference type="NCBI Taxonomy" id="498019"/>
    <lineage>
        <taxon>Eukaryota</taxon>
        <taxon>Fungi</taxon>
        <taxon>Dikarya</taxon>
        <taxon>Ascomycota</taxon>
        <taxon>Saccharomycotina</taxon>
        <taxon>Pichiomycetes</taxon>
        <taxon>Metschnikowiaceae</taxon>
        <taxon>Candidozyma</taxon>
    </lineage>
</organism>
<dbReference type="VEuPathDB" id="FungiDB:CJI96_0002451"/>
<protein>
    <recommendedName>
        <fullName evidence="4">Gti1/Pac2 family protein</fullName>
    </recommendedName>
</protein>
<comment type="caution">
    <text evidence="2">The sequence shown here is derived from an EMBL/GenBank/DDBJ whole genome shotgun (WGS) entry which is preliminary data.</text>
</comment>
<sequence>MSLTPTYSGYIGLTKDAVLVIQGVLNQELNSVHRRPHERERAELIRLGHVFVFIEEQLGIKRWTDGVAWSPSRILGRFLVYRELDRGAMGDDKRRRKRSVAKAAAAAAAAGGHSPQLNLLAHGSPSNPYISLPSTSTSTSGSSFYPDYGLIKKTLSVATTAKNIKQTVHLVSYYLAGDVLLGKLSRPSHTNLQFMPISPDLWDAVQKLLLGGKIPIEDEALYFLDSNYQLQNMLVLMRDRQQLVLLPGQRPLSLPFHHPQPPPAAYQSHTQPLQPHQQPHFPQNFPQSYPPQQPLNSSYSQLFPPKVPLVLPNPYHTDYVPLHHDENKPPPPPTDQTSNQSSISGPVSGPSSISGPALAPYPYFNVANPNPPMGEQYSLTPQPQSLPPYQNLYNQSYSYQVPPVQRRPDTEVFQQDEHYGYIDSTKERQDDRIFRLS</sequence>